<accession>A0A017TH09</accession>
<comment type="caution">
    <text evidence="2">The sequence shown here is derived from an EMBL/GenBank/DDBJ whole genome shotgun (WGS) entry which is preliminary data.</text>
</comment>
<gene>
    <name evidence="2" type="ORF">CAP_5855</name>
</gene>
<evidence type="ECO:0000259" key="1">
    <source>
        <dbReference type="Pfam" id="PF18426"/>
    </source>
</evidence>
<dbReference type="RefSeq" id="WP_044236009.1">
    <property type="nucleotide sequence ID" value="NZ_ASRX01000005.1"/>
</dbReference>
<sequence>MLPEPWVPFGIGRFALDLPPNARLRGRQQALVQLPVTARPLAPGEDLAAIHQQMMADKRALPPPPGRPQVVHSARMLRGDMVSIIHFDDPDTPDSIVMEAVMVAGGTAFTIRGGNSLDRAAALEDAAARIGAALLPTTEPNPPVPGFAIDRAVIAMPMHWQESADAFFHVGDHVTLALESHSNADLLPRPLIEKQMLGLPRLAAVGVMAIATRSGPRMLADLPGEEVILKQPAGGALLQWEYVGEPRSSSHPHVSIRMELDDEVSLDATLPLWDMLLTSFRRRREA</sequence>
<feature type="domain" description="Tle cognate immunity protein 4 C-terminal" evidence="1">
    <location>
        <begin position="142"/>
        <end position="284"/>
    </location>
</feature>
<dbReference type="InterPro" id="IPR041290">
    <property type="entry name" value="Tli4_C"/>
</dbReference>
<dbReference type="AlphaFoldDB" id="A0A017TH09"/>
<dbReference type="Pfam" id="PF18426">
    <property type="entry name" value="Tli4_C"/>
    <property type="match status" value="1"/>
</dbReference>
<protein>
    <recommendedName>
        <fullName evidence="1">Tle cognate immunity protein 4 C-terminal domain-containing protein</fullName>
    </recommendedName>
</protein>
<evidence type="ECO:0000313" key="3">
    <source>
        <dbReference type="Proteomes" id="UP000019678"/>
    </source>
</evidence>
<proteinExistence type="predicted"/>
<dbReference type="EMBL" id="ASRX01000005">
    <property type="protein sequence ID" value="EYF08095.1"/>
    <property type="molecule type" value="Genomic_DNA"/>
</dbReference>
<organism evidence="2 3">
    <name type="scientific">Chondromyces apiculatus DSM 436</name>
    <dbReference type="NCBI Taxonomy" id="1192034"/>
    <lineage>
        <taxon>Bacteria</taxon>
        <taxon>Pseudomonadati</taxon>
        <taxon>Myxococcota</taxon>
        <taxon>Polyangia</taxon>
        <taxon>Polyangiales</taxon>
        <taxon>Polyangiaceae</taxon>
        <taxon>Chondromyces</taxon>
    </lineage>
</organism>
<dbReference type="Proteomes" id="UP000019678">
    <property type="component" value="Unassembled WGS sequence"/>
</dbReference>
<reference evidence="2 3" key="1">
    <citation type="submission" date="2013-05" db="EMBL/GenBank/DDBJ databases">
        <title>Genome assembly of Chondromyces apiculatus DSM 436.</title>
        <authorList>
            <person name="Sharma G."/>
            <person name="Khatri I."/>
            <person name="Kaur C."/>
            <person name="Mayilraj S."/>
            <person name="Subramanian S."/>
        </authorList>
    </citation>
    <scope>NUCLEOTIDE SEQUENCE [LARGE SCALE GENOMIC DNA]</scope>
    <source>
        <strain evidence="2 3">DSM 436</strain>
    </source>
</reference>
<name>A0A017TH09_9BACT</name>
<keyword evidence="3" id="KW-1185">Reference proteome</keyword>
<dbReference type="STRING" id="1192034.CAP_5855"/>
<dbReference type="OrthoDB" id="9820208at2"/>
<evidence type="ECO:0000313" key="2">
    <source>
        <dbReference type="EMBL" id="EYF08095.1"/>
    </source>
</evidence>